<dbReference type="Gene3D" id="3.30.530.20">
    <property type="match status" value="1"/>
</dbReference>
<name>A0A5C9A6A8_9GAMM</name>
<keyword evidence="2" id="KW-1185">Reference proteome</keyword>
<dbReference type="AlphaFoldDB" id="A0A5C9A6A8"/>
<comment type="caution">
    <text evidence="1">The sequence shown here is derived from an EMBL/GenBank/DDBJ whole genome shotgun (WGS) entry which is preliminary data.</text>
</comment>
<dbReference type="SUPFAM" id="SSF55961">
    <property type="entry name" value="Bet v1-like"/>
    <property type="match status" value="1"/>
</dbReference>
<evidence type="ECO:0000313" key="2">
    <source>
        <dbReference type="Proteomes" id="UP000321039"/>
    </source>
</evidence>
<gene>
    <name evidence="1" type="ORF">FV139_02990</name>
</gene>
<proteinExistence type="predicted"/>
<dbReference type="RefSeq" id="WP_148066737.1">
    <property type="nucleotide sequence ID" value="NZ_VRZA01000001.1"/>
</dbReference>
<sequence length="144" mass="16284">MEISASSRFDVPASTIWSLLEDFSAISNWWPTDGLITIQRVECEGEGVGMIRHIYNHGMEKPVSERLDYQDAVDKILILSIVGDRPGLIDAYVAIGKVIALAESECKLDYRGYISCDQRVEEKVERNIRITWDRMFAGLRNASS</sequence>
<accession>A0A5C9A6A8</accession>
<organism evidence="1 2">
    <name type="scientific">Parahaliea maris</name>
    <dbReference type="NCBI Taxonomy" id="2716870"/>
    <lineage>
        <taxon>Bacteria</taxon>
        <taxon>Pseudomonadati</taxon>
        <taxon>Pseudomonadota</taxon>
        <taxon>Gammaproteobacteria</taxon>
        <taxon>Cellvibrionales</taxon>
        <taxon>Halieaceae</taxon>
        <taxon>Parahaliea</taxon>
    </lineage>
</organism>
<dbReference type="EMBL" id="VRZA01000001">
    <property type="protein sequence ID" value="TXS96465.1"/>
    <property type="molecule type" value="Genomic_DNA"/>
</dbReference>
<reference evidence="1 2" key="1">
    <citation type="submission" date="2019-08" db="EMBL/GenBank/DDBJ databases">
        <title>Parahaliea maris sp. nov., isolated from the surface seawater.</title>
        <authorList>
            <person name="Liu Y."/>
        </authorList>
    </citation>
    <scope>NUCLEOTIDE SEQUENCE [LARGE SCALE GENOMIC DNA]</scope>
    <source>
        <strain evidence="1 2">HSLHS9</strain>
    </source>
</reference>
<evidence type="ECO:0000313" key="1">
    <source>
        <dbReference type="EMBL" id="TXS96465.1"/>
    </source>
</evidence>
<dbReference type="InterPro" id="IPR023393">
    <property type="entry name" value="START-like_dom_sf"/>
</dbReference>
<dbReference type="CDD" id="cd07821">
    <property type="entry name" value="PYR_PYL_RCAR_like"/>
    <property type="match status" value="1"/>
</dbReference>
<dbReference type="Proteomes" id="UP000321039">
    <property type="component" value="Unassembled WGS sequence"/>
</dbReference>
<protein>
    <submittedName>
        <fullName evidence="1">SRPBCC family protein</fullName>
    </submittedName>
</protein>